<name>A0A5E4M0W2_9HEMI</name>
<evidence type="ECO:0000256" key="11">
    <source>
        <dbReference type="SAM" id="SignalP"/>
    </source>
</evidence>
<keyword evidence="2 10" id="KW-0812">Transmembrane</keyword>
<dbReference type="InterPro" id="IPR020894">
    <property type="entry name" value="Cadherin_CS"/>
</dbReference>
<evidence type="ECO:0000256" key="5">
    <source>
        <dbReference type="ARBA" id="ARBA00022889"/>
    </source>
</evidence>
<dbReference type="PROSITE" id="PS50268">
    <property type="entry name" value="CADHERIN_2"/>
    <property type="match status" value="2"/>
</dbReference>
<feature type="transmembrane region" description="Helical" evidence="10">
    <location>
        <begin position="640"/>
        <end position="664"/>
    </location>
</feature>
<comment type="subcellular location">
    <subcellularLocation>
        <location evidence="1">Membrane</location>
    </subcellularLocation>
</comment>
<evidence type="ECO:0000256" key="8">
    <source>
        <dbReference type="PROSITE-ProRule" id="PRU00043"/>
    </source>
</evidence>
<dbReference type="PROSITE" id="PS00232">
    <property type="entry name" value="CADHERIN_1"/>
    <property type="match status" value="1"/>
</dbReference>
<dbReference type="InterPro" id="IPR015919">
    <property type="entry name" value="Cadherin-like_sf"/>
</dbReference>
<keyword evidence="4 8" id="KW-0106">Calcium</keyword>
<keyword evidence="7 10" id="KW-0472">Membrane</keyword>
<keyword evidence="5" id="KW-0130">Cell adhesion</keyword>
<dbReference type="PANTHER" id="PTHR24025:SF23">
    <property type="entry name" value="NEURAL-CADHERIN"/>
    <property type="match status" value="1"/>
</dbReference>
<organism evidence="13 14">
    <name type="scientific">Cinara cedri</name>
    <dbReference type="NCBI Taxonomy" id="506608"/>
    <lineage>
        <taxon>Eukaryota</taxon>
        <taxon>Metazoa</taxon>
        <taxon>Ecdysozoa</taxon>
        <taxon>Arthropoda</taxon>
        <taxon>Hexapoda</taxon>
        <taxon>Insecta</taxon>
        <taxon>Pterygota</taxon>
        <taxon>Neoptera</taxon>
        <taxon>Paraneoptera</taxon>
        <taxon>Hemiptera</taxon>
        <taxon>Sternorrhyncha</taxon>
        <taxon>Aphidomorpha</taxon>
        <taxon>Aphidoidea</taxon>
        <taxon>Aphididae</taxon>
        <taxon>Lachninae</taxon>
        <taxon>Cinara</taxon>
    </lineage>
</organism>
<dbReference type="Proteomes" id="UP000325440">
    <property type="component" value="Unassembled WGS sequence"/>
</dbReference>
<keyword evidence="6 10" id="KW-1133">Transmembrane helix</keyword>
<accession>A0A5E4M0W2</accession>
<dbReference type="GO" id="GO:0005509">
    <property type="term" value="F:calcium ion binding"/>
    <property type="evidence" value="ECO:0007669"/>
    <property type="project" value="UniProtKB-UniRule"/>
</dbReference>
<feature type="domain" description="Cadherin" evidence="12">
    <location>
        <begin position="316"/>
        <end position="433"/>
    </location>
</feature>
<feature type="signal peptide" evidence="11">
    <location>
        <begin position="1"/>
        <end position="24"/>
    </location>
</feature>
<evidence type="ECO:0000256" key="7">
    <source>
        <dbReference type="ARBA" id="ARBA00023136"/>
    </source>
</evidence>
<reference evidence="13 14" key="1">
    <citation type="submission" date="2019-08" db="EMBL/GenBank/DDBJ databases">
        <authorList>
            <person name="Alioto T."/>
            <person name="Alioto T."/>
            <person name="Gomez Garrido J."/>
        </authorList>
    </citation>
    <scope>NUCLEOTIDE SEQUENCE [LARGE SCALE GENOMIC DNA]</scope>
</reference>
<evidence type="ECO:0000313" key="14">
    <source>
        <dbReference type="Proteomes" id="UP000325440"/>
    </source>
</evidence>
<evidence type="ECO:0000259" key="12">
    <source>
        <dbReference type="PROSITE" id="PS50268"/>
    </source>
</evidence>
<evidence type="ECO:0000256" key="3">
    <source>
        <dbReference type="ARBA" id="ARBA00022737"/>
    </source>
</evidence>
<dbReference type="Pfam" id="PF00028">
    <property type="entry name" value="Cadherin"/>
    <property type="match status" value="1"/>
</dbReference>
<evidence type="ECO:0000313" key="13">
    <source>
        <dbReference type="EMBL" id="VVC25193.1"/>
    </source>
</evidence>
<dbReference type="GO" id="GO:0005886">
    <property type="term" value="C:plasma membrane"/>
    <property type="evidence" value="ECO:0007669"/>
    <property type="project" value="InterPro"/>
</dbReference>
<feature type="chain" id="PRO_5022921148" evidence="11">
    <location>
        <begin position="25"/>
        <end position="798"/>
    </location>
</feature>
<evidence type="ECO:0000256" key="2">
    <source>
        <dbReference type="ARBA" id="ARBA00022692"/>
    </source>
</evidence>
<evidence type="ECO:0000256" key="9">
    <source>
        <dbReference type="SAM" id="MobiDB-lite"/>
    </source>
</evidence>
<dbReference type="GO" id="GO:0007156">
    <property type="term" value="P:homophilic cell adhesion via plasma membrane adhesion molecules"/>
    <property type="evidence" value="ECO:0007669"/>
    <property type="project" value="InterPro"/>
</dbReference>
<dbReference type="InterPro" id="IPR002126">
    <property type="entry name" value="Cadherin-like_dom"/>
</dbReference>
<evidence type="ECO:0000256" key="4">
    <source>
        <dbReference type="ARBA" id="ARBA00022837"/>
    </source>
</evidence>
<dbReference type="GO" id="GO:0005911">
    <property type="term" value="C:cell-cell junction"/>
    <property type="evidence" value="ECO:0007669"/>
    <property type="project" value="TreeGrafter"/>
</dbReference>
<feature type="domain" description="Cadherin" evidence="12">
    <location>
        <begin position="456"/>
        <end position="546"/>
    </location>
</feature>
<gene>
    <name evidence="13" type="ORF">CINCED_3A008446</name>
</gene>
<sequence length="798" mass="88305">MVGTRSSFYLFCTILICFSSDSFALNNTPGNEQKENTREIKSTAGRSNDDAGPDEYPFDEPYYSYKTIPIKLVKNTQLNPPIAYKTPNGYSLVLEPITRFCKNVNASVFAKFSTRKFENHVYINVDDDLTDLLQTGGANSTIVYKLKTINDVDSNVIGGETIVIVTIFHDLPVLDHVLEFEESNYSIKLSYGRKGKVYRFNVIAKTVTATGLNEKYDNSDLLNELYTFKGNYSLEYLPDQLLSNLRISRDGDLEVIGNIIEGFYSFDVVAVDFSPNHKSSSAVLKTKSRVNLFVDSVAVCSSEKSKFIKAFSKHYLTEETKLQTAIPASGSDRNCTFAISHQYPLGDGTDFFKVDPATGAVNVINPVDREAYSFEDMDEPSVYLKLKVHCPPPDEPTAVQPLHLADTYNIAYDPTVTLVQLVIEDANDNPPVFPDRRVVVGYPGPDVADAVAPKHVAQVKATDKDAGKHGKIQYTLRGDDANDFVVNPETGTIYCARPMDNCVAEKTFQVVAKDNDGKPEGSESTMNVTVKLLKYTDVVRVNVPFSTTEDEAAVESQLSDISGFRVMSLVDNVINTYADGRWRTERTMVVYAVDNSDGSVISASGLESKLEGNPKILKISRVYPEDKSKRDIGSTDNTGIVITAVYVALFCLMLSMVALSLLYFGYFKNGLYLSCISSTSTTPLKDDMENMSQSNWITTFNRSNLSSTRVRFPAGKINSSASRSKAPDNTAATASSVVIVENSLYEAIPPKRGKACDDDPSGRTTKLDCKLCFEDDLIKLEKMEEVFSPTDDDKCFSY</sequence>
<dbReference type="OrthoDB" id="6606209at2759"/>
<dbReference type="EMBL" id="CABPRJ010000010">
    <property type="protein sequence ID" value="VVC25193.1"/>
    <property type="molecule type" value="Genomic_DNA"/>
</dbReference>
<keyword evidence="11" id="KW-0732">Signal</keyword>
<evidence type="ECO:0000256" key="1">
    <source>
        <dbReference type="ARBA" id="ARBA00004370"/>
    </source>
</evidence>
<keyword evidence="14" id="KW-1185">Reference proteome</keyword>
<dbReference type="SMART" id="SM00112">
    <property type="entry name" value="CA"/>
    <property type="match status" value="2"/>
</dbReference>
<protein>
    <submittedName>
        <fullName evidence="13">Cadherin,Cadherin-like,Cadherin conserved site</fullName>
    </submittedName>
</protein>
<feature type="region of interest" description="Disordered" evidence="9">
    <location>
        <begin position="28"/>
        <end position="55"/>
    </location>
</feature>
<dbReference type="SUPFAM" id="SSF49313">
    <property type="entry name" value="Cadherin-like"/>
    <property type="match status" value="1"/>
</dbReference>
<dbReference type="InterPro" id="IPR050971">
    <property type="entry name" value="Cadherin-domain_protein"/>
</dbReference>
<dbReference type="PANTHER" id="PTHR24025">
    <property type="entry name" value="DESMOGLEIN FAMILY MEMBER"/>
    <property type="match status" value="1"/>
</dbReference>
<evidence type="ECO:0000256" key="10">
    <source>
        <dbReference type="SAM" id="Phobius"/>
    </source>
</evidence>
<proteinExistence type="predicted"/>
<dbReference type="CDD" id="cd11304">
    <property type="entry name" value="Cadherin_repeat"/>
    <property type="match status" value="1"/>
</dbReference>
<keyword evidence="3" id="KW-0677">Repeat</keyword>
<dbReference type="Gene3D" id="2.60.40.60">
    <property type="entry name" value="Cadherins"/>
    <property type="match status" value="2"/>
</dbReference>
<evidence type="ECO:0000256" key="6">
    <source>
        <dbReference type="ARBA" id="ARBA00022989"/>
    </source>
</evidence>
<feature type="compositionally biased region" description="Basic and acidic residues" evidence="9">
    <location>
        <begin position="32"/>
        <end position="41"/>
    </location>
</feature>
<dbReference type="AlphaFoldDB" id="A0A5E4M0W2"/>